<dbReference type="RefSeq" id="XP_012648275.1">
    <property type="nucleotide sequence ID" value="XM_012792821.1"/>
</dbReference>
<keyword evidence="1" id="KW-0472">Membrane</keyword>
<dbReference type="Proteomes" id="UP000002899">
    <property type="component" value="Chromosome II"/>
</dbReference>
<reference evidence="2 3" key="2">
    <citation type="journal article" date="2013" name="PLoS ONE">
        <title>Whole genome mapping and re-organization of the nuclear and mitochondrial genomes of Babesia microti isolates.</title>
        <authorList>
            <person name="Cornillot E."/>
            <person name="Dassouli A."/>
            <person name="Garg A."/>
            <person name="Pachikara N."/>
            <person name="Randazzo S."/>
            <person name="Depoix D."/>
            <person name="Carcy B."/>
            <person name="Delbecq S."/>
            <person name="Frutos R."/>
            <person name="Silva J.C."/>
            <person name="Sutton R."/>
            <person name="Krause P.J."/>
            <person name="Mamoun C.B."/>
        </authorList>
    </citation>
    <scope>NUCLEOTIDE SEQUENCE [LARGE SCALE GENOMIC DNA]</scope>
    <source>
        <strain evidence="2 3">RI</strain>
    </source>
</reference>
<feature type="transmembrane region" description="Helical" evidence="1">
    <location>
        <begin position="182"/>
        <end position="201"/>
    </location>
</feature>
<dbReference type="AlphaFoldDB" id="I7IGD4"/>
<keyword evidence="1" id="KW-0812">Transmembrane</keyword>
<organism evidence="2 3">
    <name type="scientific">Babesia microti (strain RI)</name>
    <dbReference type="NCBI Taxonomy" id="1133968"/>
    <lineage>
        <taxon>Eukaryota</taxon>
        <taxon>Sar</taxon>
        <taxon>Alveolata</taxon>
        <taxon>Apicomplexa</taxon>
        <taxon>Aconoidasida</taxon>
        <taxon>Piroplasmida</taxon>
        <taxon>Babesiidae</taxon>
        <taxon>Babesia</taxon>
    </lineage>
</organism>
<evidence type="ECO:0000256" key="1">
    <source>
        <dbReference type="SAM" id="Phobius"/>
    </source>
</evidence>
<gene>
    <name evidence="2" type="ORF">BMR1_02g02555</name>
</gene>
<dbReference type="GeneID" id="24424294"/>
<accession>I7IGD4</accession>
<proteinExistence type="predicted"/>
<keyword evidence="1" id="KW-1133">Transmembrane helix</keyword>
<protein>
    <submittedName>
        <fullName evidence="2">Uncharacterized protein</fullName>
    </submittedName>
</protein>
<dbReference type="KEGG" id="bmic:BMR1_02g02555"/>
<keyword evidence="3" id="KW-1185">Reference proteome</keyword>
<reference evidence="2 3" key="3">
    <citation type="journal article" date="2016" name="Sci. Rep.">
        <title>Genome-wide diversity and gene expression profiling of Babesia microti isolates identify polymorphic genes that mediate host-pathogen interactions.</title>
        <authorList>
            <person name="Silva J.C."/>
            <person name="Cornillot E."/>
            <person name="McCracken C."/>
            <person name="Usmani-Brown S."/>
            <person name="Dwivedi A."/>
            <person name="Ifeonu O.O."/>
            <person name="Crabtree J."/>
            <person name="Gotia H.T."/>
            <person name="Virji A.Z."/>
            <person name="Reynes C."/>
            <person name="Colinge J."/>
            <person name="Kumar V."/>
            <person name="Lawres L."/>
            <person name="Pazzi J.E."/>
            <person name="Pablo J.V."/>
            <person name="Hung C."/>
            <person name="Brancato J."/>
            <person name="Kumari P."/>
            <person name="Orvis J."/>
            <person name="Tretina K."/>
            <person name="Chibucos M."/>
            <person name="Ott S."/>
            <person name="Sadzewicz L."/>
            <person name="Sengamalay N."/>
            <person name="Shetty A.C."/>
            <person name="Su Q."/>
            <person name="Tallon L."/>
            <person name="Fraser C.M."/>
            <person name="Frutos R."/>
            <person name="Molina D.M."/>
            <person name="Krause P.J."/>
            <person name="Ben Mamoun C."/>
        </authorList>
    </citation>
    <scope>NUCLEOTIDE SEQUENCE [LARGE SCALE GENOMIC DNA]</scope>
    <source>
        <strain evidence="2 3">RI</strain>
    </source>
</reference>
<evidence type="ECO:0000313" key="3">
    <source>
        <dbReference type="Proteomes" id="UP000002899"/>
    </source>
</evidence>
<reference evidence="2 3" key="1">
    <citation type="journal article" date="2012" name="Nucleic Acids Res.">
        <title>Sequencing of the smallest Apicomplexan genome from the human pathogen Babesia microti.</title>
        <authorList>
            <person name="Cornillot E."/>
            <person name="Hadj-Kaddour K."/>
            <person name="Dassouli A."/>
            <person name="Noel B."/>
            <person name="Ranwez V."/>
            <person name="Vacherie B."/>
            <person name="Augagneur Y."/>
            <person name="Bres V."/>
            <person name="Duclos A."/>
            <person name="Randazzo S."/>
            <person name="Carcy B."/>
            <person name="Debierre-Grockiego F."/>
            <person name="Delbecq S."/>
            <person name="Moubri-Menage K."/>
            <person name="Shams-Eldin H."/>
            <person name="Usmani-Brown S."/>
            <person name="Bringaud F."/>
            <person name="Wincker P."/>
            <person name="Vivares C.P."/>
            <person name="Schwarz R.T."/>
            <person name="Schetters T.P."/>
            <person name="Krause P.J."/>
            <person name="Gorenflot A."/>
            <person name="Berry V."/>
            <person name="Barbe V."/>
            <person name="Ben Mamoun C."/>
        </authorList>
    </citation>
    <scope>NUCLEOTIDE SEQUENCE [LARGE SCALE GENOMIC DNA]</scope>
    <source>
        <strain evidence="2 3">RI</strain>
    </source>
</reference>
<dbReference type="EMBL" id="FO082872">
    <property type="protein sequence ID" value="CCF73666.1"/>
    <property type="molecule type" value="Genomic_DNA"/>
</dbReference>
<evidence type="ECO:0000313" key="2">
    <source>
        <dbReference type="EMBL" id="CCF73666.1"/>
    </source>
</evidence>
<sequence length="203" mass="22854">MRYLMPDFHTSLANRFVAATLHQTYYISFYSATSPLTIQSRSCFTNTVSHTNMYHGHFNHYTNYIRPMFRLSFASLICNNYTFTSLATNHRLFSTTKVKSSQSSKKKSVNKVDKSAINVIKPPGSQKQSQPASLSSPTGIIQDLVSGNGSTKSSVGKPHKPVVPILYYTATKRATESVNHRLFYINVLFIIFLYDIGTGLIDY</sequence>
<dbReference type="VEuPathDB" id="PiroplasmaDB:BMR1_02g02555"/>
<dbReference type="OrthoDB" id="444868at2759"/>
<name>I7IGD4_BABMR</name>